<dbReference type="AlphaFoldDB" id="A0A4U1JGA0"/>
<feature type="region of interest" description="Disordered" evidence="6">
    <location>
        <begin position="1"/>
        <end position="29"/>
    </location>
</feature>
<evidence type="ECO:0000256" key="5">
    <source>
        <dbReference type="ARBA" id="ARBA00023163"/>
    </source>
</evidence>
<dbReference type="SUPFAM" id="SSF88946">
    <property type="entry name" value="Sigma2 domain of RNA polymerase sigma factors"/>
    <property type="match status" value="1"/>
</dbReference>
<keyword evidence="3" id="KW-0731">Sigma factor</keyword>
<evidence type="ECO:0000256" key="4">
    <source>
        <dbReference type="ARBA" id="ARBA00023125"/>
    </source>
</evidence>
<gene>
    <name evidence="8" type="ORF">E8A74_10720</name>
</gene>
<evidence type="ECO:0000313" key="8">
    <source>
        <dbReference type="EMBL" id="TKD09648.1"/>
    </source>
</evidence>
<evidence type="ECO:0000256" key="6">
    <source>
        <dbReference type="SAM" id="MobiDB-lite"/>
    </source>
</evidence>
<dbReference type="InterPro" id="IPR013324">
    <property type="entry name" value="RNA_pol_sigma_r3/r4-like"/>
</dbReference>
<feature type="compositionally biased region" description="Pro residues" evidence="6">
    <location>
        <begin position="230"/>
        <end position="239"/>
    </location>
</feature>
<dbReference type="Pfam" id="PF08281">
    <property type="entry name" value="Sigma70_r4_2"/>
    <property type="match status" value="1"/>
</dbReference>
<dbReference type="PROSITE" id="PS00622">
    <property type="entry name" value="HTH_LUXR_1"/>
    <property type="match status" value="1"/>
</dbReference>
<feature type="region of interest" description="Disordered" evidence="6">
    <location>
        <begin position="304"/>
        <end position="334"/>
    </location>
</feature>
<feature type="compositionally biased region" description="Basic and acidic residues" evidence="6">
    <location>
        <begin position="304"/>
        <end position="314"/>
    </location>
</feature>
<evidence type="ECO:0000259" key="7">
    <source>
        <dbReference type="PROSITE" id="PS00622"/>
    </source>
</evidence>
<dbReference type="Gene3D" id="1.10.1740.10">
    <property type="match status" value="1"/>
</dbReference>
<reference evidence="8 9" key="1">
    <citation type="submission" date="2019-04" db="EMBL/GenBank/DDBJ databases">
        <authorList>
            <person name="Li Y."/>
            <person name="Wang J."/>
        </authorList>
    </citation>
    <scope>NUCLEOTIDE SEQUENCE [LARGE SCALE GENOMIC DNA]</scope>
    <source>
        <strain evidence="8 9">DSM 14668</strain>
    </source>
</reference>
<dbReference type="InterPro" id="IPR007627">
    <property type="entry name" value="RNA_pol_sigma70_r2"/>
</dbReference>
<dbReference type="OrthoDB" id="9794372at2"/>
<organism evidence="8 9">
    <name type="scientific">Polyangium fumosum</name>
    <dbReference type="NCBI Taxonomy" id="889272"/>
    <lineage>
        <taxon>Bacteria</taxon>
        <taxon>Pseudomonadati</taxon>
        <taxon>Myxococcota</taxon>
        <taxon>Polyangia</taxon>
        <taxon>Polyangiales</taxon>
        <taxon>Polyangiaceae</taxon>
        <taxon>Polyangium</taxon>
    </lineage>
</organism>
<evidence type="ECO:0000313" key="9">
    <source>
        <dbReference type="Proteomes" id="UP000309215"/>
    </source>
</evidence>
<dbReference type="EMBL" id="SSMQ01000009">
    <property type="protein sequence ID" value="TKD09648.1"/>
    <property type="molecule type" value="Genomic_DNA"/>
</dbReference>
<proteinExistence type="inferred from homology"/>
<dbReference type="GO" id="GO:0016987">
    <property type="term" value="F:sigma factor activity"/>
    <property type="evidence" value="ECO:0007669"/>
    <property type="project" value="UniProtKB-KW"/>
</dbReference>
<dbReference type="PANTHER" id="PTHR43133:SF8">
    <property type="entry name" value="RNA POLYMERASE SIGMA FACTOR HI_1459-RELATED"/>
    <property type="match status" value="1"/>
</dbReference>
<dbReference type="Gene3D" id="1.10.10.10">
    <property type="entry name" value="Winged helix-like DNA-binding domain superfamily/Winged helix DNA-binding domain"/>
    <property type="match status" value="1"/>
</dbReference>
<dbReference type="GO" id="GO:0003677">
    <property type="term" value="F:DNA binding"/>
    <property type="evidence" value="ECO:0007669"/>
    <property type="project" value="UniProtKB-KW"/>
</dbReference>
<dbReference type="PANTHER" id="PTHR43133">
    <property type="entry name" value="RNA POLYMERASE ECF-TYPE SIGMA FACTO"/>
    <property type="match status" value="1"/>
</dbReference>
<dbReference type="Pfam" id="PF04542">
    <property type="entry name" value="Sigma70_r2"/>
    <property type="match status" value="1"/>
</dbReference>
<feature type="region of interest" description="Disordered" evidence="6">
    <location>
        <begin position="215"/>
        <end position="239"/>
    </location>
</feature>
<comment type="caution">
    <text evidence="8">The sequence shown here is derived from an EMBL/GenBank/DDBJ whole genome shotgun (WGS) entry which is preliminary data.</text>
</comment>
<dbReference type="Proteomes" id="UP000309215">
    <property type="component" value="Unassembled WGS sequence"/>
</dbReference>
<keyword evidence="2" id="KW-0805">Transcription regulation</keyword>
<name>A0A4U1JGA0_9BACT</name>
<dbReference type="InterPro" id="IPR000792">
    <property type="entry name" value="Tscrpt_reg_LuxR_C"/>
</dbReference>
<keyword evidence="5" id="KW-0804">Transcription</keyword>
<dbReference type="InterPro" id="IPR013325">
    <property type="entry name" value="RNA_pol_sigma_r2"/>
</dbReference>
<keyword evidence="4" id="KW-0238">DNA-binding</keyword>
<dbReference type="CDD" id="cd06171">
    <property type="entry name" value="Sigma70_r4"/>
    <property type="match status" value="1"/>
</dbReference>
<evidence type="ECO:0000256" key="3">
    <source>
        <dbReference type="ARBA" id="ARBA00023082"/>
    </source>
</evidence>
<dbReference type="InterPro" id="IPR036388">
    <property type="entry name" value="WH-like_DNA-bd_sf"/>
</dbReference>
<dbReference type="InterPro" id="IPR014284">
    <property type="entry name" value="RNA_pol_sigma-70_dom"/>
</dbReference>
<comment type="similarity">
    <text evidence="1">Belongs to the sigma-70 factor family. ECF subfamily.</text>
</comment>
<dbReference type="NCBIfam" id="TIGR02937">
    <property type="entry name" value="sigma70-ECF"/>
    <property type="match status" value="1"/>
</dbReference>
<evidence type="ECO:0000256" key="1">
    <source>
        <dbReference type="ARBA" id="ARBA00010641"/>
    </source>
</evidence>
<feature type="compositionally biased region" description="Gly residues" evidence="6">
    <location>
        <begin position="216"/>
        <end position="226"/>
    </location>
</feature>
<protein>
    <submittedName>
        <fullName evidence="8">Sigma-70 family RNA polymerase sigma factor</fullName>
    </submittedName>
</protein>
<feature type="compositionally biased region" description="Polar residues" evidence="6">
    <location>
        <begin position="1"/>
        <end position="10"/>
    </location>
</feature>
<dbReference type="InterPro" id="IPR013249">
    <property type="entry name" value="RNA_pol_sigma70_r4_t2"/>
</dbReference>
<feature type="compositionally biased region" description="Low complexity" evidence="6">
    <location>
        <begin position="316"/>
        <end position="330"/>
    </location>
</feature>
<sequence>MLPTEASVNRSAKKVGIHSPPEPLLGGMNASRMTSMLDELPRFRRKIMKWLAGFGVPADDVEDLTQEVLSAAVRYSESYDPTKPLTPWLRMIARNIAIQYFKAKGDWASVEAVEEPTAHGETPERTAFDREMVRTLAEVFEELTPAERELLTLRFHDGRSTKEIAALLSIPEPTVKSRLQRTLDRCFEGFRARGVADRPGSLLVPLLFASRQEQRTGGGAANGTGFMGSPPAPAAPQRPPWRRALTSRGTAFVAGGVAVYLLLARQPPELAACMTWLRAFPVPIEGACVAPASGAELRDELPERGAARDGERPRKASAAGTQVAAQVGASEPFTDFADVEGVDTGDIVPDDRYDLEPMIDFGSER</sequence>
<dbReference type="GO" id="GO:0006352">
    <property type="term" value="P:DNA-templated transcription initiation"/>
    <property type="evidence" value="ECO:0007669"/>
    <property type="project" value="InterPro"/>
</dbReference>
<feature type="domain" description="HTH luxR-type" evidence="7">
    <location>
        <begin position="158"/>
        <end position="185"/>
    </location>
</feature>
<accession>A0A4U1JGA0</accession>
<dbReference type="SUPFAM" id="SSF88659">
    <property type="entry name" value="Sigma3 and sigma4 domains of RNA polymerase sigma factors"/>
    <property type="match status" value="1"/>
</dbReference>
<dbReference type="InterPro" id="IPR039425">
    <property type="entry name" value="RNA_pol_sigma-70-like"/>
</dbReference>
<evidence type="ECO:0000256" key="2">
    <source>
        <dbReference type="ARBA" id="ARBA00023015"/>
    </source>
</evidence>
<keyword evidence="9" id="KW-1185">Reference proteome</keyword>